<dbReference type="PANTHER" id="PTHR43479">
    <property type="entry name" value="ACREF/ENVCD OPERON REPRESSOR-RELATED"/>
    <property type="match status" value="1"/>
</dbReference>
<dbReference type="InterPro" id="IPR001647">
    <property type="entry name" value="HTH_TetR"/>
</dbReference>
<proteinExistence type="predicted"/>
<dbReference type="EMBL" id="JPVN01000002">
    <property type="protein sequence ID" value="KGR80124.1"/>
    <property type="molecule type" value="Genomic_DNA"/>
</dbReference>
<evidence type="ECO:0000313" key="5">
    <source>
        <dbReference type="Proteomes" id="UP000030416"/>
    </source>
</evidence>
<sequence>MARGRKVNSNGEKSMKLLREKAIEIFSEYGYFQTKISDIVKAANVTQPTFYLYFESKETLYKEIITEFKFNLEEIFDDTVNEYEHHQDSKVTIQVLLTRIFNYFALNPHLTKIGLTESDMSLNGILSQKFKNICEKFVSNFLNNEIASHIFVQSLIGSVERVSLSALLEENMKPEKLAEEIVNIYFSREEATVSI</sequence>
<feature type="domain" description="HTH tetR-type" evidence="3">
    <location>
        <begin position="12"/>
        <end position="72"/>
    </location>
</feature>
<dbReference type="PANTHER" id="PTHR43479:SF11">
    <property type="entry name" value="ACREF_ENVCD OPERON REPRESSOR-RELATED"/>
    <property type="match status" value="1"/>
</dbReference>
<dbReference type="RefSeq" id="WP_036182224.1">
    <property type="nucleotide sequence ID" value="NZ_AVDA01000002.1"/>
</dbReference>
<dbReference type="GO" id="GO:0003677">
    <property type="term" value="F:DNA binding"/>
    <property type="evidence" value="ECO:0007669"/>
    <property type="project" value="UniProtKB-UniRule"/>
</dbReference>
<keyword evidence="5" id="KW-1185">Reference proteome</keyword>
<dbReference type="eggNOG" id="COG1309">
    <property type="taxonomic scope" value="Bacteria"/>
</dbReference>
<dbReference type="STRING" id="1384049.CD29_01830"/>
<name>A0A0A3I5W5_9BACL</name>
<gene>
    <name evidence="4" type="ORF">CD29_01830</name>
</gene>
<dbReference type="SUPFAM" id="SSF46689">
    <property type="entry name" value="Homeodomain-like"/>
    <property type="match status" value="1"/>
</dbReference>
<dbReference type="PRINTS" id="PR00455">
    <property type="entry name" value="HTHTETR"/>
</dbReference>
<evidence type="ECO:0000256" key="2">
    <source>
        <dbReference type="PROSITE-ProRule" id="PRU00335"/>
    </source>
</evidence>
<feature type="DNA-binding region" description="H-T-H motif" evidence="2">
    <location>
        <begin position="35"/>
        <end position="54"/>
    </location>
</feature>
<comment type="caution">
    <text evidence="4">The sequence shown here is derived from an EMBL/GenBank/DDBJ whole genome shotgun (WGS) entry which is preliminary data.</text>
</comment>
<dbReference type="OrthoDB" id="9812484at2"/>
<dbReference type="AlphaFoldDB" id="A0A0A3I5W5"/>
<evidence type="ECO:0000256" key="1">
    <source>
        <dbReference type="ARBA" id="ARBA00023125"/>
    </source>
</evidence>
<evidence type="ECO:0000259" key="3">
    <source>
        <dbReference type="PROSITE" id="PS50977"/>
    </source>
</evidence>
<dbReference type="Pfam" id="PF00440">
    <property type="entry name" value="TetR_N"/>
    <property type="match status" value="1"/>
</dbReference>
<dbReference type="InterPro" id="IPR050624">
    <property type="entry name" value="HTH-type_Tx_Regulator"/>
</dbReference>
<accession>A0A0A3I5W5</accession>
<dbReference type="Proteomes" id="UP000030416">
    <property type="component" value="Unassembled WGS sequence"/>
</dbReference>
<protein>
    <recommendedName>
        <fullName evidence="3">HTH tetR-type domain-containing protein</fullName>
    </recommendedName>
</protein>
<organism evidence="4 5">
    <name type="scientific">Ureibacillus manganicus DSM 26584</name>
    <dbReference type="NCBI Taxonomy" id="1384049"/>
    <lineage>
        <taxon>Bacteria</taxon>
        <taxon>Bacillati</taxon>
        <taxon>Bacillota</taxon>
        <taxon>Bacilli</taxon>
        <taxon>Bacillales</taxon>
        <taxon>Caryophanaceae</taxon>
        <taxon>Ureibacillus</taxon>
    </lineage>
</organism>
<evidence type="ECO:0000313" key="4">
    <source>
        <dbReference type="EMBL" id="KGR80124.1"/>
    </source>
</evidence>
<dbReference type="Gene3D" id="1.10.357.10">
    <property type="entry name" value="Tetracycline Repressor, domain 2"/>
    <property type="match status" value="1"/>
</dbReference>
<keyword evidence="1 2" id="KW-0238">DNA-binding</keyword>
<dbReference type="InterPro" id="IPR009057">
    <property type="entry name" value="Homeodomain-like_sf"/>
</dbReference>
<reference evidence="4 5" key="1">
    <citation type="submission" date="2014-02" db="EMBL/GenBank/DDBJ databases">
        <title>Draft genome sequence of Lysinibacillus manganicus DSM 26584T.</title>
        <authorList>
            <person name="Zhang F."/>
            <person name="Wang G."/>
            <person name="Zhang L."/>
        </authorList>
    </citation>
    <scope>NUCLEOTIDE SEQUENCE [LARGE SCALE GENOMIC DNA]</scope>
    <source>
        <strain evidence="4 5">DSM 26584</strain>
    </source>
</reference>
<dbReference type="PROSITE" id="PS50977">
    <property type="entry name" value="HTH_TETR_2"/>
    <property type="match status" value="1"/>
</dbReference>